<dbReference type="InterPro" id="IPR005119">
    <property type="entry name" value="LysR_subst-bd"/>
</dbReference>
<dbReference type="InterPro" id="IPR036390">
    <property type="entry name" value="WH_DNA-bd_sf"/>
</dbReference>
<comment type="similarity">
    <text evidence="1">Belongs to the LysR transcriptional regulatory family.</text>
</comment>
<accession>A0A423I5Y7</accession>
<proteinExistence type="inferred from homology"/>
<protein>
    <submittedName>
        <fullName evidence="6">LysR family transcriptional regulator</fullName>
    </submittedName>
</protein>
<dbReference type="GO" id="GO:0006351">
    <property type="term" value="P:DNA-templated transcription"/>
    <property type="evidence" value="ECO:0007669"/>
    <property type="project" value="TreeGrafter"/>
</dbReference>
<evidence type="ECO:0000313" key="6">
    <source>
        <dbReference type="EMBL" id="RON20867.1"/>
    </source>
</evidence>
<dbReference type="PROSITE" id="PS50931">
    <property type="entry name" value="HTH_LYSR"/>
    <property type="match status" value="1"/>
</dbReference>
<dbReference type="Proteomes" id="UP000285636">
    <property type="component" value="Unassembled WGS sequence"/>
</dbReference>
<dbReference type="Gene3D" id="3.40.190.290">
    <property type="match status" value="1"/>
</dbReference>
<evidence type="ECO:0000256" key="3">
    <source>
        <dbReference type="ARBA" id="ARBA00023125"/>
    </source>
</evidence>
<dbReference type="SUPFAM" id="SSF46785">
    <property type="entry name" value="Winged helix' DNA-binding domain"/>
    <property type="match status" value="1"/>
</dbReference>
<comment type="caution">
    <text evidence="6">The sequence shown here is derived from an EMBL/GenBank/DDBJ whole genome shotgun (WGS) entry which is preliminary data.</text>
</comment>
<dbReference type="Pfam" id="PF00126">
    <property type="entry name" value="HTH_1"/>
    <property type="match status" value="1"/>
</dbReference>
<keyword evidence="3" id="KW-0238">DNA-binding</keyword>
<dbReference type="PANTHER" id="PTHR30537">
    <property type="entry name" value="HTH-TYPE TRANSCRIPTIONAL REGULATOR"/>
    <property type="match status" value="1"/>
</dbReference>
<dbReference type="SUPFAM" id="SSF53850">
    <property type="entry name" value="Periplasmic binding protein-like II"/>
    <property type="match status" value="1"/>
</dbReference>
<organism evidence="6 7">
    <name type="scientific">Pseudomonas brassicacearum</name>
    <dbReference type="NCBI Taxonomy" id="930166"/>
    <lineage>
        <taxon>Bacteria</taxon>
        <taxon>Pseudomonadati</taxon>
        <taxon>Pseudomonadota</taxon>
        <taxon>Gammaproteobacteria</taxon>
        <taxon>Pseudomonadales</taxon>
        <taxon>Pseudomonadaceae</taxon>
        <taxon>Pseudomonas</taxon>
    </lineage>
</organism>
<keyword evidence="2" id="KW-0805">Transcription regulation</keyword>
<feature type="domain" description="HTH lysR-type" evidence="5">
    <location>
        <begin position="1"/>
        <end position="59"/>
    </location>
</feature>
<keyword evidence="4" id="KW-0804">Transcription</keyword>
<evidence type="ECO:0000259" key="5">
    <source>
        <dbReference type="PROSITE" id="PS50931"/>
    </source>
</evidence>
<dbReference type="GO" id="GO:0043565">
    <property type="term" value="F:sequence-specific DNA binding"/>
    <property type="evidence" value="ECO:0007669"/>
    <property type="project" value="TreeGrafter"/>
</dbReference>
<gene>
    <name evidence="6" type="ORF">BK660_17660</name>
</gene>
<evidence type="ECO:0000313" key="7">
    <source>
        <dbReference type="Proteomes" id="UP000285636"/>
    </source>
</evidence>
<dbReference type="PANTHER" id="PTHR30537:SF5">
    <property type="entry name" value="HTH-TYPE TRANSCRIPTIONAL ACTIVATOR TTDR-RELATED"/>
    <property type="match status" value="1"/>
</dbReference>
<name>A0A423I5Y7_9PSED</name>
<dbReference type="Pfam" id="PF03466">
    <property type="entry name" value="LysR_substrate"/>
    <property type="match status" value="1"/>
</dbReference>
<evidence type="ECO:0000256" key="1">
    <source>
        <dbReference type="ARBA" id="ARBA00009437"/>
    </source>
</evidence>
<sequence length="303" mass="33687">MDRYHEMQMFEALSERPSLASAARRLDVSGPTVVRAIARLEARLGVALLVRSTRGVALTEAGAAFMVDCSRILKEIEEAEASAKGLHVEAQGNLKVMLPLLFSRYVMTSMLANYMSMYPAVRVFAQYHDRFPNMNEDGLDVAVLVGNLPNSSLIARPVGHVRSIVCGSPAYLARQGEPQVPEDLRHHRLVATHAYRDKVQWDFQQQGELNAIKARTRLSCATVQAAIDATAHGAGLTRCLSYPLYDYLNSGQLRRVLQAYELPALPVHVVYREGRKASMRVRSFVDFIVDGLREHPAMRADAP</sequence>
<dbReference type="InterPro" id="IPR000847">
    <property type="entry name" value="LysR_HTH_N"/>
</dbReference>
<dbReference type="RefSeq" id="WP_123434448.1">
    <property type="nucleotide sequence ID" value="NZ_MOBK01000006.1"/>
</dbReference>
<dbReference type="EMBL" id="MOBK01000006">
    <property type="protein sequence ID" value="RON20867.1"/>
    <property type="molecule type" value="Genomic_DNA"/>
</dbReference>
<dbReference type="AlphaFoldDB" id="A0A423I5Y7"/>
<evidence type="ECO:0000256" key="2">
    <source>
        <dbReference type="ARBA" id="ARBA00023015"/>
    </source>
</evidence>
<dbReference type="Gene3D" id="1.10.10.10">
    <property type="entry name" value="Winged helix-like DNA-binding domain superfamily/Winged helix DNA-binding domain"/>
    <property type="match status" value="1"/>
</dbReference>
<reference evidence="6 7" key="1">
    <citation type="submission" date="2016-10" db="EMBL/GenBank/DDBJ databases">
        <title>Comparative genome analysis of multiple Pseudomonas spp. focuses on biocontrol and plant growth promoting traits.</title>
        <authorList>
            <person name="Tao X.-Y."/>
            <person name="Taylor C.G."/>
        </authorList>
    </citation>
    <scope>NUCLEOTIDE SEQUENCE [LARGE SCALE GENOMIC DNA]</scope>
    <source>
        <strain evidence="6 7">38D7</strain>
    </source>
</reference>
<evidence type="ECO:0000256" key="4">
    <source>
        <dbReference type="ARBA" id="ARBA00023163"/>
    </source>
</evidence>
<dbReference type="InterPro" id="IPR058163">
    <property type="entry name" value="LysR-type_TF_proteobact-type"/>
</dbReference>
<dbReference type="GO" id="GO:0003700">
    <property type="term" value="F:DNA-binding transcription factor activity"/>
    <property type="evidence" value="ECO:0007669"/>
    <property type="project" value="InterPro"/>
</dbReference>
<dbReference type="InterPro" id="IPR036388">
    <property type="entry name" value="WH-like_DNA-bd_sf"/>
</dbReference>
<dbReference type="FunFam" id="1.10.10.10:FF:000001">
    <property type="entry name" value="LysR family transcriptional regulator"/>
    <property type="match status" value="1"/>
</dbReference>